<organism evidence="14 15">
    <name type="scientific">Vibrio zhanjiangensis</name>
    <dbReference type="NCBI Taxonomy" id="1046128"/>
    <lineage>
        <taxon>Bacteria</taxon>
        <taxon>Pseudomonadati</taxon>
        <taxon>Pseudomonadota</taxon>
        <taxon>Gammaproteobacteria</taxon>
        <taxon>Vibrionales</taxon>
        <taxon>Vibrionaceae</taxon>
        <taxon>Vibrio</taxon>
    </lineage>
</organism>
<dbReference type="Gene3D" id="3.40.1440.60">
    <property type="entry name" value="PriA, 3(prime) DNA-binding domain"/>
    <property type="match status" value="1"/>
</dbReference>
<dbReference type="SMART" id="SM00487">
    <property type="entry name" value="DEXDc"/>
    <property type="match status" value="1"/>
</dbReference>
<evidence type="ECO:0000313" key="14">
    <source>
        <dbReference type="EMBL" id="GLT19262.1"/>
    </source>
</evidence>
<keyword evidence="15" id="KW-1185">Reference proteome</keyword>
<evidence type="ECO:0000256" key="8">
    <source>
        <dbReference type="ARBA" id="ARBA00022840"/>
    </source>
</evidence>
<dbReference type="PANTHER" id="PTHR30580">
    <property type="entry name" value="PRIMOSOMAL PROTEIN N"/>
    <property type="match status" value="1"/>
</dbReference>
<keyword evidence="8 11" id="KW-0067">ATP-binding</keyword>
<name>A0ABQ6F1Z3_9VIBR</name>
<dbReference type="PROSITE" id="PS51194">
    <property type="entry name" value="HELICASE_CTER"/>
    <property type="match status" value="1"/>
</dbReference>
<keyword evidence="1 11" id="KW-0639">Primosome</keyword>
<keyword evidence="4 11" id="KW-0547">Nucleotide-binding</keyword>
<keyword evidence="3 11" id="KW-0479">Metal-binding</keyword>
<dbReference type="InterPro" id="IPR014001">
    <property type="entry name" value="Helicase_ATP-bd"/>
</dbReference>
<keyword evidence="9 11" id="KW-0238">DNA-binding</keyword>
<protein>
    <recommendedName>
        <fullName evidence="11">Replication restart protein PriA</fullName>
    </recommendedName>
    <alternativeName>
        <fullName evidence="11">ATP-dependent DNA helicase PriA</fullName>
        <ecNumber evidence="11">5.6.2.4</ecNumber>
    </alternativeName>
    <alternativeName>
        <fullName evidence="11">DNA 3'-5' helicase PriA</fullName>
    </alternativeName>
</protein>
<evidence type="ECO:0000256" key="3">
    <source>
        <dbReference type="ARBA" id="ARBA00022723"/>
    </source>
</evidence>
<comment type="similarity">
    <text evidence="11">Belongs to the helicase family. PriA subfamily.</text>
</comment>
<comment type="cofactor">
    <cofactor evidence="11">
        <name>Zn(2+)</name>
        <dbReference type="ChEBI" id="CHEBI:29105"/>
    </cofactor>
    <text evidence="11">Binds 2 zinc ions per subunit.</text>
</comment>
<feature type="binding site" evidence="11">
    <location>
        <position position="498"/>
    </location>
    <ligand>
        <name>Zn(2+)</name>
        <dbReference type="ChEBI" id="CHEBI:29105"/>
        <label>2</label>
    </ligand>
</feature>
<evidence type="ECO:0000256" key="6">
    <source>
        <dbReference type="ARBA" id="ARBA00022806"/>
    </source>
</evidence>
<feature type="binding site" evidence="11">
    <location>
        <position position="519"/>
    </location>
    <ligand>
        <name>Zn(2+)</name>
        <dbReference type="ChEBI" id="CHEBI:29105"/>
        <label>2</label>
    </ligand>
</feature>
<feature type="binding site" evidence="11">
    <location>
        <position position="532"/>
    </location>
    <ligand>
        <name>Zn(2+)</name>
        <dbReference type="ChEBI" id="CHEBI:29105"/>
        <label>1</label>
    </ligand>
</feature>
<evidence type="ECO:0000256" key="11">
    <source>
        <dbReference type="HAMAP-Rule" id="MF_00983"/>
    </source>
</evidence>
<comment type="catalytic activity">
    <reaction evidence="11">
        <text>Couples ATP hydrolysis with the unwinding of duplex DNA by translocating in the 3'-5' direction.</text>
        <dbReference type="EC" id="5.6.2.4"/>
    </reaction>
</comment>
<sequence length="786" mass="88667">MNRGSMINQFTYKTATFFIVNQNDMVMSVLYFPAGHFSHRLTKFLRFSVHLIMRPTIARVALPVPLDRLFDYKIPCHLTPVVGGRVSVPFGPKTMIGIVIELDTESEFGFDKLKSIHQVLDVEPLWPQNLYQLLHWCSQFYQYPLGETLANALPAMLRKGKPASFNPSIEWRITSLGREQFMQGFGRAVRQAQAMQMLEKGPADHQYLLDQDVPANILKKLEDKGWIESVEVKFRPKIDWTFNVEAEGDKQTLNQEQAVAVATVNNFAGFGCFLLEGVTGSGKTEVYLNLIKQVLENGKQALVLVPEIGLTPQTINRFRKRFNLAIEVIHSGLNDSERLNAWLSARDKVAGVVIGTRSALMTPFADLGIIIVDEEHDASYKQQDSLRYHARDVAVMRANKENIPIVLGSATPALETLHNVLSGKYHHLILSARAGKALPTVNKVIDVKGQYLESGLSAGLIAEMRKHLEAGNQVMLFLNRRGFSPALMCHDCGWIAECKRCDAYYTYHQFSDEIRCHHCGSQQKTVRQCQGCGSSQLVTVGVGTEQLEEQLSLLFPDFKTIRIDRDSTRRKGSLESALSSIRKNEFQILIGTQMLAKGHHFPDVTLVALLDVDGSLYSSDFRASERLAQLFIQVAGRAGRASKPGEVILQTHHPEHNLLQILLRQGYRHFAELALQERKKANLPPYSFLTLFRAEANQSHDVEHFLRQVRYTLEVHPLFKQQCQVLGPTPAPLAKKAGKYRWQLMLQTNSRLTMQKLLASAKPAIHMLPNSKKVRWSVDIEPQDLS</sequence>
<dbReference type="InterPro" id="IPR001650">
    <property type="entry name" value="Helicase_C-like"/>
</dbReference>
<dbReference type="CDD" id="cd17929">
    <property type="entry name" value="DEXHc_priA"/>
    <property type="match status" value="1"/>
</dbReference>
<accession>A0ABQ6F1Z3</accession>
<dbReference type="SMART" id="SM00490">
    <property type="entry name" value="HELICc"/>
    <property type="match status" value="1"/>
</dbReference>
<dbReference type="EMBL" id="BSPW01000069">
    <property type="protein sequence ID" value="GLT19262.1"/>
    <property type="molecule type" value="Genomic_DNA"/>
</dbReference>
<dbReference type="InterPro" id="IPR042115">
    <property type="entry name" value="PriA_3primeBD_sf"/>
</dbReference>
<feature type="binding site" evidence="11">
    <location>
        <position position="489"/>
    </location>
    <ligand>
        <name>Zn(2+)</name>
        <dbReference type="ChEBI" id="CHEBI:29105"/>
        <label>1</label>
    </ligand>
</feature>
<dbReference type="NCBIfam" id="NF004065">
    <property type="entry name" value="PRK05580.1-1"/>
    <property type="match status" value="1"/>
</dbReference>
<dbReference type="SUPFAM" id="SSF52540">
    <property type="entry name" value="P-loop containing nucleoside triphosphate hydrolases"/>
    <property type="match status" value="2"/>
</dbReference>
<comment type="function">
    <text evidence="11">Initiates the restart of stalled replication forks, which reloads the replicative helicase on sites other than the origin of replication. Recognizes and binds to abandoned replication forks and remodels them to uncover a helicase loading site. Promotes assembly of the primosome at these replication forks.</text>
</comment>
<feature type="binding site" evidence="11">
    <location>
        <position position="501"/>
    </location>
    <ligand>
        <name>Zn(2+)</name>
        <dbReference type="ChEBI" id="CHEBI:29105"/>
        <label>2</label>
    </ligand>
</feature>
<evidence type="ECO:0000259" key="12">
    <source>
        <dbReference type="PROSITE" id="PS51192"/>
    </source>
</evidence>
<feature type="binding site" evidence="11">
    <location>
        <position position="529"/>
    </location>
    <ligand>
        <name>Zn(2+)</name>
        <dbReference type="ChEBI" id="CHEBI:29105"/>
        <label>1</label>
    </ligand>
</feature>
<dbReference type="InterPro" id="IPR011545">
    <property type="entry name" value="DEAD/DEAH_box_helicase_dom"/>
</dbReference>
<reference evidence="15" key="1">
    <citation type="journal article" date="2019" name="Int. J. Syst. Evol. Microbiol.">
        <title>The Global Catalogue of Microorganisms (GCM) 10K type strain sequencing project: providing services to taxonomists for standard genome sequencing and annotation.</title>
        <authorList>
            <consortium name="The Broad Institute Genomics Platform"/>
            <consortium name="The Broad Institute Genome Sequencing Center for Infectious Disease"/>
            <person name="Wu L."/>
            <person name="Ma J."/>
        </authorList>
    </citation>
    <scope>NUCLEOTIDE SEQUENCE [LARGE SCALE GENOMIC DNA]</scope>
    <source>
        <strain evidence="15">NBRC 108723</strain>
    </source>
</reference>
<dbReference type="EC" id="5.6.2.4" evidence="11"/>
<dbReference type="InterPro" id="IPR027417">
    <property type="entry name" value="P-loop_NTPase"/>
</dbReference>
<comment type="subunit">
    <text evidence="11">Component of the replication restart primosome.</text>
</comment>
<dbReference type="PROSITE" id="PS51192">
    <property type="entry name" value="HELICASE_ATP_BIND_1"/>
    <property type="match status" value="1"/>
</dbReference>
<evidence type="ECO:0000259" key="13">
    <source>
        <dbReference type="PROSITE" id="PS51194"/>
    </source>
</evidence>
<dbReference type="HAMAP" id="MF_00983">
    <property type="entry name" value="PriA"/>
    <property type="match status" value="1"/>
</dbReference>
<comment type="caution">
    <text evidence="14">The sequence shown here is derived from an EMBL/GenBank/DDBJ whole genome shotgun (WGS) entry which is preliminary data.</text>
</comment>
<evidence type="ECO:0000256" key="7">
    <source>
        <dbReference type="ARBA" id="ARBA00022833"/>
    </source>
</evidence>
<evidence type="ECO:0000256" key="4">
    <source>
        <dbReference type="ARBA" id="ARBA00022741"/>
    </source>
</evidence>
<evidence type="ECO:0000256" key="2">
    <source>
        <dbReference type="ARBA" id="ARBA00022705"/>
    </source>
</evidence>
<dbReference type="Gene3D" id="3.40.50.300">
    <property type="entry name" value="P-loop containing nucleotide triphosphate hydrolases"/>
    <property type="match status" value="2"/>
</dbReference>
<dbReference type="NCBIfam" id="NF004067">
    <property type="entry name" value="PRK05580.1-4"/>
    <property type="match status" value="1"/>
</dbReference>
<evidence type="ECO:0000256" key="5">
    <source>
        <dbReference type="ARBA" id="ARBA00022801"/>
    </source>
</evidence>
<evidence type="ECO:0000313" key="15">
    <source>
        <dbReference type="Proteomes" id="UP001157138"/>
    </source>
</evidence>
<feature type="binding site" evidence="11">
    <location>
        <position position="516"/>
    </location>
    <ligand>
        <name>Zn(2+)</name>
        <dbReference type="ChEBI" id="CHEBI:29105"/>
        <label>2</label>
    </ligand>
</feature>
<dbReference type="Pfam" id="PF00270">
    <property type="entry name" value="DEAD"/>
    <property type="match status" value="1"/>
</dbReference>
<dbReference type="CDD" id="cd18804">
    <property type="entry name" value="SF2_C_priA"/>
    <property type="match status" value="1"/>
</dbReference>
<keyword evidence="5 11" id="KW-0378">Hydrolase</keyword>
<feature type="domain" description="Helicase C-terminal" evidence="13">
    <location>
        <begin position="521"/>
        <end position="681"/>
    </location>
</feature>
<gene>
    <name evidence="11 14" type="primary">priA</name>
    <name evidence="14" type="ORF">GCM10007938_30440</name>
</gene>
<evidence type="ECO:0000256" key="1">
    <source>
        <dbReference type="ARBA" id="ARBA00022515"/>
    </source>
</evidence>
<feature type="binding site" evidence="11">
    <location>
        <position position="492"/>
    </location>
    <ligand>
        <name>Zn(2+)</name>
        <dbReference type="ChEBI" id="CHEBI:29105"/>
        <label>1</label>
    </ligand>
</feature>
<dbReference type="Pfam" id="PF18074">
    <property type="entry name" value="PriA_C"/>
    <property type="match status" value="1"/>
</dbReference>
<evidence type="ECO:0000256" key="10">
    <source>
        <dbReference type="ARBA" id="ARBA00023235"/>
    </source>
</evidence>
<dbReference type="InterPro" id="IPR005259">
    <property type="entry name" value="PriA"/>
</dbReference>
<dbReference type="Proteomes" id="UP001157138">
    <property type="component" value="Unassembled WGS sequence"/>
</dbReference>
<comment type="catalytic activity">
    <reaction evidence="11">
        <text>ATP + H2O = ADP + phosphate + H(+)</text>
        <dbReference type="Rhea" id="RHEA:13065"/>
        <dbReference type="ChEBI" id="CHEBI:15377"/>
        <dbReference type="ChEBI" id="CHEBI:15378"/>
        <dbReference type="ChEBI" id="CHEBI:30616"/>
        <dbReference type="ChEBI" id="CHEBI:43474"/>
        <dbReference type="ChEBI" id="CHEBI:456216"/>
        <dbReference type="EC" id="5.6.2.4"/>
    </reaction>
</comment>
<dbReference type="Pfam" id="PF18319">
    <property type="entry name" value="Zn_ribbon_PriA"/>
    <property type="match status" value="1"/>
</dbReference>
<keyword evidence="7 11" id="KW-0862">Zinc</keyword>
<keyword evidence="10 11" id="KW-0413">Isomerase</keyword>
<keyword evidence="2 11" id="KW-0235">DNA replication</keyword>
<dbReference type="InterPro" id="IPR041236">
    <property type="entry name" value="PriA_C"/>
</dbReference>
<dbReference type="Pfam" id="PF00271">
    <property type="entry name" value="Helicase_C"/>
    <property type="match status" value="1"/>
</dbReference>
<evidence type="ECO:0000256" key="9">
    <source>
        <dbReference type="ARBA" id="ARBA00023125"/>
    </source>
</evidence>
<feature type="domain" description="Helicase ATP-binding" evidence="12">
    <location>
        <begin position="264"/>
        <end position="430"/>
    </location>
</feature>
<keyword evidence="6 11" id="KW-0347">Helicase</keyword>
<dbReference type="Pfam" id="PF17764">
    <property type="entry name" value="PriA_3primeBD"/>
    <property type="match status" value="1"/>
</dbReference>
<dbReference type="InterPro" id="IPR040498">
    <property type="entry name" value="PriA_CRR"/>
</dbReference>
<dbReference type="PANTHER" id="PTHR30580:SF0">
    <property type="entry name" value="PRIMOSOMAL PROTEIN N"/>
    <property type="match status" value="1"/>
</dbReference>
<proteinExistence type="inferred from homology"/>
<dbReference type="NCBIfam" id="TIGR00595">
    <property type="entry name" value="priA"/>
    <property type="match status" value="1"/>
</dbReference>
<dbReference type="InterPro" id="IPR041222">
    <property type="entry name" value="PriA_3primeBD"/>
</dbReference>